<dbReference type="AlphaFoldDB" id="A0AAD7HFX7"/>
<comment type="caution">
    <text evidence="3">The sequence shown here is derived from an EMBL/GenBank/DDBJ whole genome shotgun (WGS) entry which is preliminary data.</text>
</comment>
<feature type="compositionally biased region" description="Basic and acidic residues" evidence="2">
    <location>
        <begin position="353"/>
        <end position="364"/>
    </location>
</feature>
<evidence type="ECO:0000313" key="3">
    <source>
        <dbReference type="EMBL" id="KAJ7718909.1"/>
    </source>
</evidence>
<organism evidence="3 4">
    <name type="scientific">Mycena metata</name>
    <dbReference type="NCBI Taxonomy" id="1033252"/>
    <lineage>
        <taxon>Eukaryota</taxon>
        <taxon>Fungi</taxon>
        <taxon>Dikarya</taxon>
        <taxon>Basidiomycota</taxon>
        <taxon>Agaricomycotina</taxon>
        <taxon>Agaricomycetes</taxon>
        <taxon>Agaricomycetidae</taxon>
        <taxon>Agaricales</taxon>
        <taxon>Marasmiineae</taxon>
        <taxon>Mycenaceae</taxon>
        <taxon>Mycena</taxon>
    </lineage>
</organism>
<sequence length="748" mass="83966">MAKSFVRLASPFAALEPPPPAVVQLLIQTDLNAPTFMGLLIHEDLNDLVPPAKKRVVFATTPHNSYPPPLILPDMIPPPPGLTRRTLENHDAWTIEAAETAVIKTTVHNLADAILDTTKCITDQDKKLLDRVYQEAAQMHPLLREYQGNWATNCILQAHLKITTQAAKKMAEAKEAEQLLAAANEVVAKRRSRHMTTLDRAGSVTSSSHYQRQSSAPIPSLLTTLTTLITARRCTSAAVGVRRAAARCTRAGSVKAILLNTSPHPVAMCYRSSAKNKNLRWKHFPPQCGLRPGFQRWKRKRNGLNTSPPTSVALLLLAPPPSIHCTLLLLVHLQTLYVRSEHPMDDIPDDDRDGGANRRHEEPSPTKVRIVGGPQRESYDHAKEMEAYHKEQAALARQKQTQLATENQQIIAQLQAAEKMEAEHAARIKSLQHELHSKSELIADMQRHEGQLEAQFIGDQEKLQELVNHCNTMVPQILETQKLLAQRNDDVERLNRLLLQKKDEAIQLRAYNYLQGKKNTPQTKPPARRGTRASLGFVQNSSTRTIEIPLDPVPLARAPMGKANPKPKEKLAATPELANLFGTDGTTPKKRNRKQFKQLPKSLVTHIHTALRIVTYTKFQVNQANEFSIHNPAKEHKVAACEKDFVDPPNDVFQWDFSPGYGQSRWNQLMIEKIVDAALESDGDRGPIAMADVDPEYLKKLTKEKLKRYHSGWKGFQPHFNEELGRMETMREAQACAMQAYEQHQLAA</sequence>
<feature type="region of interest" description="Disordered" evidence="2">
    <location>
        <begin position="342"/>
        <end position="372"/>
    </location>
</feature>
<gene>
    <name evidence="3" type="ORF">B0H16DRAFT_1475264</name>
</gene>
<accession>A0AAD7HFX7</accession>
<name>A0AAD7HFX7_9AGAR</name>
<dbReference type="EMBL" id="JARKIB010000259">
    <property type="protein sequence ID" value="KAJ7718909.1"/>
    <property type="molecule type" value="Genomic_DNA"/>
</dbReference>
<dbReference type="Proteomes" id="UP001215598">
    <property type="component" value="Unassembled WGS sequence"/>
</dbReference>
<feature type="coiled-coil region" evidence="1">
    <location>
        <begin position="403"/>
        <end position="434"/>
    </location>
</feature>
<keyword evidence="1" id="KW-0175">Coiled coil</keyword>
<protein>
    <submittedName>
        <fullName evidence="3">Uncharacterized protein</fullName>
    </submittedName>
</protein>
<evidence type="ECO:0000256" key="2">
    <source>
        <dbReference type="SAM" id="MobiDB-lite"/>
    </source>
</evidence>
<keyword evidence="4" id="KW-1185">Reference proteome</keyword>
<proteinExistence type="predicted"/>
<reference evidence="3" key="1">
    <citation type="submission" date="2023-03" db="EMBL/GenBank/DDBJ databases">
        <title>Massive genome expansion in bonnet fungi (Mycena s.s.) driven by repeated elements and novel gene families across ecological guilds.</title>
        <authorList>
            <consortium name="Lawrence Berkeley National Laboratory"/>
            <person name="Harder C.B."/>
            <person name="Miyauchi S."/>
            <person name="Viragh M."/>
            <person name="Kuo A."/>
            <person name="Thoen E."/>
            <person name="Andreopoulos B."/>
            <person name="Lu D."/>
            <person name="Skrede I."/>
            <person name="Drula E."/>
            <person name="Henrissat B."/>
            <person name="Morin E."/>
            <person name="Kohler A."/>
            <person name="Barry K."/>
            <person name="LaButti K."/>
            <person name="Morin E."/>
            <person name="Salamov A."/>
            <person name="Lipzen A."/>
            <person name="Mereny Z."/>
            <person name="Hegedus B."/>
            <person name="Baldrian P."/>
            <person name="Stursova M."/>
            <person name="Weitz H."/>
            <person name="Taylor A."/>
            <person name="Grigoriev I.V."/>
            <person name="Nagy L.G."/>
            <person name="Martin F."/>
            <person name="Kauserud H."/>
        </authorList>
    </citation>
    <scope>NUCLEOTIDE SEQUENCE</scope>
    <source>
        <strain evidence="3">CBHHK182m</strain>
    </source>
</reference>
<evidence type="ECO:0000256" key="1">
    <source>
        <dbReference type="SAM" id="Coils"/>
    </source>
</evidence>
<evidence type="ECO:0000313" key="4">
    <source>
        <dbReference type="Proteomes" id="UP001215598"/>
    </source>
</evidence>